<reference evidence="2" key="1">
    <citation type="submission" date="2020-09" db="EMBL/GenBank/DDBJ databases">
        <title>Rhizobia associated with sainfoin plants.</title>
        <authorList>
            <person name="Asharfi S."/>
            <person name="Kuzmanovic N."/>
            <person name="Bunk B."/>
            <person name="Sproeer C."/>
            <person name="Becker M."/>
            <person name="Thuenen T."/>
        </authorList>
    </citation>
    <scope>NUCLEOTIDE SEQUENCE</scope>
    <source>
        <strain evidence="2">OM4</strain>
    </source>
</reference>
<keyword evidence="3" id="KW-1185">Reference proteome</keyword>
<dbReference type="Proteomes" id="UP001058098">
    <property type="component" value="Chromosome"/>
</dbReference>
<evidence type="ECO:0000313" key="2">
    <source>
        <dbReference type="EMBL" id="UVC15466.1"/>
    </source>
</evidence>
<dbReference type="Gene3D" id="1.10.10.10">
    <property type="entry name" value="Winged helix-like DNA-binding domain superfamily/Winged helix DNA-binding domain"/>
    <property type="match status" value="1"/>
</dbReference>
<dbReference type="InterPro" id="IPR001845">
    <property type="entry name" value="HTH_ArsR_DNA-bd_dom"/>
</dbReference>
<dbReference type="Pfam" id="PF01022">
    <property type="entry name" value="HTH_5"/>
    <property type="match status" value="1"/>
</dbReference>
<evidence type="ECO:0000313" key="3">
    <source>
        <dbReference type="Proteomes" id="UP001058098"/>
    </source>
</evidence>
<proteinExistence type="predicted"/>
<dbReference type="SUPFAM" id="SSF46785">
    <property type="entry name" value="Winged helix' DNA-binding domain"/>
    <property type="match status" value="1"/>
</dbReference>
<evidence type="ECO:0000259" key="1">
    <source>
        <dbReference type="Pfam" id="PF01022"/>
    </source>
</evidence>
<organism evidence="2 3">
    <name type="scientific">Mesorhizobium onobrychidis</name>
    <dbReference type="NCBI Taxonomy" id="2775404"/>
    <lineage>
        <taxon>Bacteria</taxon>
        <taxon>Pseudomonadati</taxon>
        <taxon>Pseudomonadota</taxon>
        <taxon>Alphaproteobacteria</taxon>
        <taxon>Hyphomicrobiales</taxon>
        <taxon>Phyllobacteriaceae</taxon>
        <taxon>Mesorhizobium</taxon>
    </lineage>
</organism>
<sequence>MALIHRYRPQSITELCRLAARPQPNISRSLAALERAGIVSMVGSRPKRPELAVQRVTIELFELQSG</sequence>
<dbReference type="InterPro" id="IPR036388">
    <property type="entry name" value="WH-like_DNA-bd_sf"/>
</dbReference>
<dbReference type="EMBL" id="CP062229">
    <property type="protein sequence ID" value="UVC15466.1"/>
    <property type="molecule type" value="Genomic_DNA"/>
</dbReference>
<gene>
    <name evidence="2" type="ORF">IHQ72_34350</name>
</gene>
<dbReference type="InterPro" id="IPR036390">
    <property type="entry name" value="WH_DNA-bd_sf"/>
</dbReference>
<feature type="domain" description="HTH arsR-type" evidence="1">
    <location>
        <begin position="8"/>
        <end position="40"/>
    </location>
</feature>
<name>A0ABY5QW86_9HYPH</name>
<accession>A0ABY5QW86</accession>
<protein>
    <submittedName>
        <fullName evidence="2">Helix-turn-helix domain-containing protein</fullName>
    </submittedName>
</protein>